<sequence length="275" mass="28977">MSDAKYGLRTITRSLIYRQVEVSDGLGGFVTASLPIPEIVGAVSLVIDPGIQLLELPGVNCKGEEVIELAVPKSRLPTMQIEYSVGAPEMDSLIHGKILASQEDFVGDVYFEAVADTTTIAARVSGQAGFTITAQDAESTAQVYYVDPLTHLAKKLEVVGSAPTGDQIVIGAALALTLSPELAATGAIVRGWVPCTFTQATVITNSDVRLVGVKAMGVDFGGKFAGFSARNCSLLYGAALGSDPKKSIKLRILPDQNDGTGLGFQMFYTNEDLVC</sequence>
<name>A0A482MJX0_9CAUD</name>
<organism evidence="1 2">
    <name type="scientific">Nodularia phage vB_NspS-kac65v162</name>
    <dbReference type="NCBI Taxonomy" id="2557581"/>
    <lineage>
        <taxon>Viruses</taxon>
        <taxon>Duplodnaviria</taxon>
        <taxon>Heunggongvirae</taxon>
        <taxon>Uroviricota</taxon>
        <taxon>Caudoviricetes</taxon>
        <taxon>Ravarandavirus</taxon>
        <taxon>Ravarandavirus kac65v151</taxon>
    </lineage>
</organism>
<evidence type="ECO:0000313" key="1">
    <source>
        <dbReference type="EMBL" id="QBQ73480.1"/>
    </source>
</evidence>
<gene>
    <name evidence="1" type="ORF">kac65v162_gp036</name>
</gene>
<accession>A0A482MJX0</accession>
<proteinExistence type="predicted"/>
<evidence type="ECO:0000313" key="2">
    <source>
        <dbReference type="Proteomes" id="UP000308935"/>
    </source>
</evidence>
<dbReference type="Proteomes" id="UP000308935">
    <property type="component" value="Segment"/>
</dbReference>
<protein>
    <submittedName>
        <fullName evidence="1">Major tail protein</fullName>
    </submittedName>
</protein>
<reference evidence="1 2" key="1">
    <citation type="submission" date="2019-03" db="EMBL/GenBank/DDBJ databases">
        <title>Diversity and diversification of Nodularia spumigena cyanophages in the Baltic Sea.</title>
        <authorList>
            <person name="Sulcius S."/>
            <person name="Holmfeldt K."/>
            <person name="Simoliunas E."/>
        </authorList>
    </citation>
    <scope>NUCLEOTIDE SEQUENCE [LARGE SCALE GENOMIC DNA]</scope>
</reference>
<dbReference type="EMBL" id="MK605244">
    <property type="protein sequence ID" value="QBQ73480.1"/>
    <property type="molecule type" value="Genomic_DNA"/>
</dbReference>